<evidence type="ECO:0000313" key="1">
    <source>
        <dbReference type="EMBL" id="CAD2130256.1"/>
    </source>
</evidence>
<gene>
    <name evidence="1" type="ORF">MENT_LOCUS2891</name>
</gene>
<reference evidence="1 2" key="1">
    <citation type="submission" date="2020-08" db="EMBL/GenBank/DDBJ databases">
        <authorList>
            <person name="Koutsovoulos G."/>
            <person name="Danchin GJ E."/>
        </authorList>
    </citation>
    <scope>NUCLEOTIDE SEQUENCE [LARGE SCALE GENOMIC DNA]</scope>
</reference>
<sequence length="215" mass="24520">MEKMKDLLSMSPDGLILNVWHLPCLKAGIFLQKMQALSIMLLKFISNNKIKKMSLESLDLSGGSSGNSNEMCQDDLYKFSQAAIIDKLHVDEKLALWLSKMTFTDDDPILVLNFSKTVSDADREKVVSELGKHGGEKCPFQDNVFKFETHQDLTKAHKALRSIVPKSFYSTIPIYDAEGVRLYDLEPSITTTLIIVDKKKQLQWENLQFFDIFCF</sequence>
<organism evidence="1 2">
    <name type="scientific">Meloidogyne enterolobii</name>
    <name type="common">Root-knot nematode worm</name>
    <name type="synonym">Meloidogyne mayaguensis</name>
    <dbReference type="NCBI Taxonomy" id="390850"/>
    <lineage>
        <taxon>Eukaryota</taxon>
        <taxon>Metazoa</taxon>
        <taxon>Ecdysozoa</taxon>
        <taxon>Nematoda</taxon>
        <taxon>Chromadorea</taxon>
        <taxon>Rhabditida</taxon>
        <taxon>Tylenchina</taxon>
        <taxon>Tylenchomorpha</taxon>
        <taxon>Tylenchoidea</taxon>
        <taxon>Meloidogynidae</taxon>
        <taxon>Meloidogyninae</taxon>
        <taxon>Meloidogyne</taxon>
    </lineage>
</organism>
<proteinExistence type="predicted"/>
<dbReference type="EMBL" id="CAJEWN010000009">
    <property type="protein sequence ID" value="CAD2130256.1"/>
    <property type="molecule type" value="Genomic_DNA"/>
</dbReference>
<comment type="caution">
    <text evidence="1">The sequence shown here is derived from an EMBL/GenBank/DDBJ whole genome shotgun (WGS) entry which is preliminary data.</text>
</comment>
<dbReference type="Proteomes" id="UP000580250">
    <property type="component" value="Unassembled WGS sequence"/>
</dbReference>
<protein>
    <submittedName>
        <fullName evidence="1">Uncharacterized protein</fullName>
    </submittedName>
</protein>
<evidence type="ECO:0000313" key="2">
    <source>
        <dbReference type="Proteomes" id="UP000580250"/>
    </source>
</evidence>
<accession>A0A6V7TQ71</accession>
<name>A0A6V7TQ71_MELEN</name>
<dbReference type="AlphaFoldDB" id="A0A6V7TQ71"/>